<name>A0A914RGC0_PAREQ</name>
<dbReference type="SUPFAM" id="SSF54928">
    <property type="entry name" value="RNA-binding domain, RBD"/>
    <property type="match status" value="1"/>
</dbReference>
<evidence type="ECO:0000313" key="1">
    <source>
        <dbReference type="Proteomes" id="UP000887564"/>
    </source>
</evidence>
<reference evidence="2" key="1">
    <citation type="submission" date="2022-11" db="UniProtKB">
        <authorList>
            <consortium name="WormBaseParasite"/>
        </authorList>
    </citation>
    <scope>IDENTIFICATION</scope>
</reference>
<organism evidence="1 2">
    <name type="scientific">Parascaris equorum</name>
    <name type="common">Equine roundworm</name>
    <dbReference type="NCBI Taxonomy" id="6256"/>
    <lineage>
        <taxon>Eukaryota</taxon>
        <taxon>Metazoa</taxon>
        <taxon>Ecdysozoa</taxon>
        <taxon>Nematoda</taxon>
        <taxon>Chromadorea</taxon>
        <taxon>Rhabditida</taxon>
        <taxon>Spirurina</taxon>
        <taxon>Ascaridomorpha</taxon>
        <taxon>Ascaridoidea</taxon>
        <taxon>Ascarididae</taxon>
        <taxon>Parascaris</taxon>
    </lineage>
</organism>
<dbReference type="WBParaSite" id="PEQ_0000554301-mRNA-1">
    <property type="protein sequence ID" value="PEQ_0000554301-mRNA-1"/>
    <property type="gene ID" value="PEQ_0000554301"/>
</dbReference>
<proteinExistence type="predicted"/>
<evidence type="ECO:0000313" key="2">
    <source>
        <dbReference type="WBParaSite" id="PEQ_0000554301-mRNA-1"/>
    </source>
</evidence>
<sequence length="70" mass="7811">MGNALDNRPRVVAVRGFTADCENDLIVHMEHFGELVDMDFAAAGRGKPVTAYFTYKTRRDAEQVCPLPLI</sequence>
<dbReference type="InterPro" id="IPR035979">
    <property type="entry name" value="RBD_domain_sf"/>
</dbReference>
<dbReference type="GO" id="GO:0003676">
    <property type="term" value="F:nucleic acid binding"/>
    <property type="evidence" value="ECO:0007669"/>
    <property type="project" value="InterPro"/>
</dbReference>
<dbReference type="Proteomes" id="UP000887564">
    <property type="component" value="Unplaced"/>
</dbReference>
<dbReference type="AlphaFoldDB" id="A0A914RGC0"/>
<protein>
    <submittedName>
        <fullName evidence="2">RRM domain-containing protein</fullName>
    </submittedName>
</protein>
<accession>A0A914RGC0</accession>
<keyword evidence="1" id="KW-1185">Reference proteome</keyword>
<dbReference type="Pfam" id="PF14605">
    <property type="entry name" value="Nup35_RRM_2"/>
    <property type="match status" value="1"/>
</dbReference>